<name>A0A437QD61_9GAMM</name>
<keyword evidence="2" id="KW-1185">Reference proteome</keyword>
<reference evidence="1 2" key="1">
    <citation type="submission" date="2019-01" db="EMBL/GenBank/DDBJ databases">
        <authorList>
            <person name="Chen W.-M."/>
        </authorList>
    </citation>
    <scope>NUCLEOTIDE SEQUENCE [LARGE SCALE GENOMIC DNA]</scope>
    <source>
        <strain evidence="1 2">HPM-16</strain>
    </source>
</reference>
<organism evidence="1 2">
    <name type="scientific">Neptunomonas marina</name>
    <dbReference type="NCBI Taxonomy" id="1815562"/>
    <lineage>
        <taxon>Bacteria</taxon>
        <taxon>Pseudomonadati</taxon>
        <taxon>Pseudomonadota</taxon>
        <taxon>Gammaproteobacteria</taxon>
        <taxon>Oceanospirillales</taxon>
        <taxon>Oceanospirillaceae</taxon>
        <taxon>Neptunomonas</taxon>
    </lineage>
</organism>
<evidence type="ECO:0000313" key="1">
    <source>
        <dbReference type="EMBL" id="RVU32477.1"/>
    </source>
</evidence>
<sequence>MQDFRSIIYLDKEFISEQYAYSKDVFPQTKITKSESINTGIKALFVSAGTSSIESKTFEHTTTQMLHELSNELADYDAFNSKLHQVGSSSKYAWVDGGMFPSVVTVTRKKSTILGKAPALNSEDQEKLIAEEPYFSIHDQNSNKFALITSSDYFSSGIEPLLTLRESVVGEVELKVRALLRVLPAKSSFNEWLAIPLVVLEQSD</sequence>
<dbReference type="RefSeq" id="WP_127692646.1">
    <property type="nucleotide sequence ID" value="NZ_SACQ01000001.1"/>
</dbReference>
<protein>
    <submittedName>
        <fullName evidence="1">Uncharacterized protein</fullName>
    </submittedName>
</protein>
<gene>
    <name evidence="1" type="ORF">EOE65_02170</name>
</gene>
<comment type="caution">
    <text evidence="1">The sequence shown here is derived from an EMBL/GenBank/DDBJ whole genome shotgun (WGS) entry which is preliminary data.</text>
</comment>
<accession>A0A437QD61</accession>
<evidence type="ECO:0000313" key="2">
    <source>
        <dbReference type="Proteomes" id="UP000282818"/>
    </source>
</evidence>
<dbReference type="EMBL" id="SACQ01000001">
    <property type="protein sequence ID" value="RVU32477.1"/>
    <property type="molecule type" value="Genomic_DNA"/>
</dbReference>
<proteinExistence type="predicted"/>
<dbReference type="Proteomes" id="UP000282818">
    <property type="component" value="Unassembled WGS sequence"/>
</dbReference>
<dbReference type="AlphaFoldDB" id="A0A437QD61"/>